<dbReference type="EMBL" id="ML975151">
    <property type="protein sequence ID" value="KAF1815885.1"/>
    <property type="molecule type" value="Genomic_DNA"/>
</dbReference>
<dbReference type="Gene3D" id="3.40.630.30">
    <property type="match status" value="1"/>
</dbReference>
<dbReference type="InterPro" id="IPR051531">
    <property type="entry name" value="N-acetyltransferase"/>
</dbReference>
<dbReference type="AlphaFoldDB" id="A0A6G1GCR3"/>
<evidence type="ECO:0000256" key="2">
    <source>
        <dbReference type="ARBA" id="ARBA00023315"/>
    </source>
</evidence>
<dbReference type="InterPro" id="IPR016181">
    <property type="entry name" value="Acyl_CoA_acyltransferase"/>
</dbReference>
<keyword evidence="1 5" id="KW-0808">Transferase</keyword>
<reference evidence="7" key="2">
    <citation type="submission" date="2020-04" db="EMBL/GenBank/DDBJ databases">
        <authorList>
            <consortium name="NCBI Genome Project"/>
        </authorList>
    </citation>
    <scope>NUCLEOTIDE SEQUENCE</scope>
    <source>
        <strain evidence="7">CBS 781.70</strain>
    </source>
</reference>
<evidence type="ECO:0000256" key="1">
    <source>
        <dbReference type="ARBA" id="ARBA00022679"/>
    </source>
</evidence>
<dbReference type="PANTHER" id="PTHR43792:SF8">
    <property type="entry name" value="[RIBOSOMAL PROTEIN US5]-ALANINE N-ACETYLTRANSFERASE"/>
    <property type="match status" value="1"/>
</dbReference>
<dbReference type="InterPro" id="IPR000182">
    <property type="entry name" value="GNAT_dom"/>
</dbReference>
<organism evidence="5">
    <name type="scientific">Eremomyces bilateralis CBS 781.70</name>
    <dbReference type="NCBI Taxonomy" id="1392243"/>
    <lineage>
        <taxon>Eukaryota</taxon>
        <taxon>Fungi</taxon>
        <taxon>Dikarya</taxon>
        <taxon>Ascomycota</taxon>
        <taxon>Pezizomycotina</taxon>
        <taxon>Dothideomycetes</taxon>
        <taxon>Dothideomycetes incertae sedis</taxon>
        <taxon>Eremomycetales</taxon>
        <taxon>Eremomycetaceae</taxon>
        <taxon>Eremomyces</taxon>
    </lineage>
</organism>
<evidence type="ECO:0000313" key="5">
    <source>
        <dbReference type="EMBL" id="KAF1815885.1"/>
    </source>
</evidence>
<gene>
    <name evidence="5 7" type="ORF">P152DRAFT_455607</name>
</gene>
<reference evidence="5 7" key="1">
    <citation type="submission" date="2020-01" db="EMBL/GenBank/DDBJ databases">
        <authorList>
            <consortium name="DOE Joint Genome Institute"/>
            <person name="Haridas S."/>
            <person name="Albert R."/>
            <person name="Binder M."/>
            <person name="Bloem J."/>
            <person name="Labutti K."/>
            <person name="Salamov A."/>
            <person name="Andreopoulos B."/>
            <person name="Baker S.E."/>
            <person name="Barry K."/>
            <person name="Bills G."/>
            <person name="Bluhm B.H."/>
            <person name="Cannon C."/>
            <person name="Castanera R."/>
            <person name="Culley D.E."/>
            <person name="Daum C."/>
            <person name="Ezra D."/>
            <person name="Gonzalez J.B."/>
            <person name="Henrissat B."/>
            <person name="Kuo A."/>
            <person name="Liang C."/>
            <person name="Lipzen A."/>
            <person name="Lutzoni F."/>
            <person name="Magnuson J."/>
            <person name="Mondo S."/>
            <person name="Nolan M."/>
            <person name="Ohm R."/>
            <person name="Pangilinan J."/>
            <person name="Park H.-J."/>
            <person name="Ramirez L."/>
            <person name="Alfaro M."/>
            <person name="Sun H."/>
            <person name="Tritt A."/>
            <person name="Yoshinaga Y."/>
            <person name="Zwiers L.-H."/>
            <person name="Turgeon B.G."/>
            <person name="Goodwin S.B."/>
            <person name="Spatafora J.W."/>
            <person name="Crous P.W."/>
            <person name="Grigoriev I.V."/>
        </authorList>
    </citation>
    <scope>NUCLEOTIDE SEQUENCE</scope>
    <source>
        <strain evidence="5 7">CBS 781.70</strain>
    </source>
</reference>
<dbReference type="Proteomes" id="UP000504638">
    <property type="component" value="Unplaced"/>
</dbReference>
<protein>
    <submittedName>
        <fullName evidence="5 7">Acetyltransferase</fullName>
    </submittedName>
</protein>
<evidence type="ECO:0000256" key="3">
    <source>
        <dbReference type="ARBA" id="ARBA00038502"/>
    </source>
</evidence>
<name>A0A6G1GCR3_9PEZI</name>
<dbReference type="GO" id="GO:0016747">
    <property type="term" value="F:acyltransferase activity, transferring groups other than amino-acyl groups"/>
    <property type="evidence" value="ECO:0007669"/>
    <property type="project" value="InterPro"/>
</dbReference>
<evidence type="ECO:0000259" key="4">
    <source>
        <dbReference type="PROSITE" id="PS51186"/>
    </source>
</evidence>
<dbReference type="GeneID" id="54419392"/>
<dbReference type="PANTHER" id="PTHR43792">
    <property type="entry name" value="GNAT FAMILY, PUTATIVE (AFU_ORTHOLOGUE AFUA_3G00765)-RELATED-RELATED"/>
    <property type="match status" value="1"/>
</dbReference>
<sequence length="191" mass="21297">MASDSVILVTPRTILRPMKLSDILSVSRAANSAAVAQYMRNRFPSPYTEADAEKWIKGLLAKERPCGFAIADPKTDEVIGGIGIELGKDVDFRSAEFGYWLGEDYWGKGIMSEVGKAFAEWVLKNIRVTSEYEAGKEFTLTRLFASVLDGNDGSRRVLEKSGFVLEGIMKRGAYKHGKVMDQWIYAITQED</sequence>
<dbReference type="SUPFAM" id="SSF55729">
    <property type="entry name" value="Acyl-CoA N-acyltransferases (Nat)"/>
    <property type="match status" value="1"/>
</dbReference>
<comment type="similarity">
    <text evidence="3">Belongs to the acetyltransferase family. RimJ subfamily.</text>
</comment>
<dbReference type="Pfam" id="PF13302">
    <property type="entry name" value="Acetyltransf_3"/>
    <property type="match status" value="1"/>
</dbReference>
<feature type="domain" description="N-acetyltransferase" evidence="4">
    <location>
        <begin position="21"/>
        <end position="185"/>
    </location>
</feature>
<keyword evidence="6" id="KW-1185">Reference proteome</keyword>
<proteinExistence type="inferred from homology"/>
<dbReference type="OrthoDB" id="630895at2759"/>
<keyword evidence="2" id="KW-0012">Acyltransferase</keyword>
<evidence type="ECO:0000313" key="6">
    <source>
        <dbReference type="Proteomes" id="UP000504638"/>
    </source>
</evidence>
<dbReference type="PROSITE" id="PS51186">
    <property type="entry name" value="GNAT"/>
    <property type="match status" value="1"/>
</dbReference>
<dbReference type="RefSeq" id="XP_033537516.1">
    <property type="nucleotide sequence ID" value="XM_033678822.1"/>
</dbReference>
<accession>A0A6G1GCR3</accession>
<reference evidence="7" key="3">
    <citation type="submission" date="2025-04" db="UniProtKB">
        <authorList>
            <consortium name="RefSeq"/>
        </authorList>
    </citation>
    <scope>IDENTIFICATION</scope>
    <source>
        <strain evidence="7">CBS 781.70</strain>
    </source>
</reference>
<evidence type="ECO:0000313" key="7">
    <source>
        <dbReference type="RefSeq" id="XP_033537516.1"/>
    </source>
</evidence>